<protein>
    <submittedName>
        <fullName evidence="1">Ig-like domain-containing protein</fullName>
    </submittedName>
</protein>
<evidence type="ECO:0000313" key="1">
    <source>
        <dbReference type="WBParaSite" id="MCU_000609-RA"/>
    </source>
</evidence>
<reference evidence="1" key="1">
    <citation type="submission" date="2019-11" db="UniProtKB">
        <authorList>
            <consortium name="WormBaseParasite"/>
        </authorList>
    </citation>
    <scope>IDENTIFICATION</scope>
</reference>
<dbReference type="AlphaFoldDB" id="A0A5K3EHP3"/>
<name>A0A5K3EHP3_MESCO</name>
<accession>A0A5K3EHP3</accession>
<proteinExistence type="predicted"/>
<dbReference type="WBParaSite" id="MCU_000609-RA">
    <property type="protein sequence ID" value="MCU_000609-RA"/>
    <property type="gene ID" value="MCU_000609"/>
</dbReference>
<sequence length="97" mass="10498">MAVQVILPVDSHVTAATVEWAKLGGESKHTQSHKLLTACPLPPTSGGLSAGLICYANSSLFRFQPPELPQRNARPRAPCSSIASPHLTELNEQVRWQ</sequence>
<organism evidence="1">
    <name type="scientific">Mesocestoides corti</name>
    <name type="common">Flatworm</name>
    <dbReference type="NCBI Taxonomy" id="53468"/>
    <lineage>
        <taxon>Eukaryota</taxon>
        <taxon>Metazoa</taxon>
        <taxon>Spiralia</taxon>
        <taxon>Lophotrochozoa</taxon>
        <taxon>Platyhelminthes</taxon>
        <taxon>Cestoda</taxon>
        <taxon>Eucestoda</taxon>
        <taxon>Cyclophyllidea</taxon>
        <taxon>Mesocestoididae</taxon>
        <taxon>Mesocestoides</taxon>
    </lineage>
</organism>